<evidence type="ECO:0000256" key="1">
    <source>
        <dbReference type="SAM" id="MobiDB-lite"/>
    </source>
</evidence>
<feature type="region of interest" description="Disordered" evidence="1">
    <location>
        <begin position="64"/>
        <end position="88"/>
    </location>
</feature>
<feature type="compositionally biased region" description="Polar residues" evidence="1">
    <location>
        <begin position="1"/>
        <end position="24"/>
    </location>
</feature>
<protein>
    <submittedName>
        <fullName evidence="2">Uncharacterized protein</fullName>
    </submittedName>
</protein>
<dbReference type="EMBL" id="CAJNOQ010031367">
    <property type="protein sequence ID" value="CAF1579696.1"/>
    <property type="molecule type" value="Genomic_DNA"/>
</dbReference>
<accession>A0A815Z4Y4</accession>
<dbReference type="Proteomes" id="UP000663829">
    <property type="component" value="Unassembled WGS sequence"/>
</dbReference>
<evidence type="ECO:0000313" key="2">
    <source>
        <dbReference type="EMBL" id="CAF1579696.1"/>
    </source>
</evidence>
<comment type="caution">
    <text evidence="2">The sequence shown here is derived from an EMBL/GenBank/DDBJ whole genome shotgun (WGS) entry which is preliminary data.</text>
</comment>
<evidence type="ECO:0000313" key="4">
    <source>
        <dbReference type="Proteomes" id="UP000663829"/>
    </source>
</evidence>
<dbReference type="AlphaFoldDB" id="A0A815Z4Y4"/>
<dbReference type="EMBL" id="CAJOBC010097305">
    <property type="protein sequence ID" value="CAF4446537.1"/>
    <property type="molecule type" value="Genomic_DNA"/>
</dbReference>
<dbReference type="Proteomes" id="UP000681722">
    <property type="component" value="Unassembled WGS sequence"/>
</dbReference>
<organism evidence="2 4">
    <name type="scientific">Didymodactylos carnosus</name>
    <dbReference type="NCBI Taxonomy" id="1234261"/>
    <lineage>
        <taxon>Eukaryota</taxon>
        <taxon>Metazoa</taxon>
        <taxon>Spiralia</taxon>
        <taxon>Gnathifera</taxon>
        <taxon>Rotifera</taxon>
        <taxon>Eurotatoria</taxon>
        <taxon>Bdelloidea</taxon>
        <taxon>Philodinida</taxon>
        <taxon>Philodinidae</taxon>
        <taxon>Didymodactylos</taxon>
    </lineage>
</organism>
<keyword evidence="4" id="KW-1185">Reference proteome</keyword>
<evidence type="ECO:0000313" key="3">
    <source>
        <dbReference type="EMBL" id="CAF4446537.1"/>
    </source>
</evidence>
<gene>
    <name evidence="2" type="ORF">GPM918_LOCUS40992</name>
    <name evidence="3" type="ORF">SRO942_LOCUS41993</name>
</gene>
<name>A0A815Z4Y4_9BILA</name>
<sequence>MDKSNELTLTQAARENITNSQAQYKSRYDTHRQDPSYKIGDLVLIKAVHHKFDVRYEGPFRITQQNAQKHSSQNMLRKPHYIGKSPLM</sequence>
<feature type="compositionally biased region" description="Polar residues" evidence="1">
    <location>
        <begin position="64"/>
        <end position="75"/>
    </location>
</feature>
<feature type="region of interest" description="Disordered" evidence="1">
    <location>
        <begin position="1"/>
        <end position="33"/>
    </location>
</feature>
<proteinExistence type="predicted"/>
<reference evidence="2" key="1">
    <citation type="submission" date="2021-02" db="EMBL/GenBank/DDBJ databases">
        <authorList>
            <person name="Nowell W R."/>
        </authorList>
    </citation>
    <scope>NUCLEOTIDE SEQUENCE</scope>
</reference>